<feature type="coiled-coil region" evidence="1">
    <location>
        <begin position="51"/>
        <end position="78"/>
    </location>
</feature>
<dbReference type="AlphaFoldDB" id="A0A1G9KQ40"/>
<keyword evidence="1" id="KW-0175">Coiled coil</keyword>
<name>A0A1G9KQ40_9SPHI</name>
<organism evidence="2 3">
    <name type="scientific">Pedobacter steynii</name>
    <dbReference type="NCBI Taxonomy" id="430522"/>
    <lineage>
        <taxon>Bacteria</taxon>
        <taxon>Pseudomonadati</taxon>
        <taxon>Bacteroidota</taxon>
        <taxon>Sphingobacteriia</taxon>
        <taxon>Sphingobacteriales</taxon>
        <taxon>Sphingobacteriaceae</taxon>
        <taxon>Pedobacter</taxon>
    </lineage>
</organism>
<dbReference type="OrthoDB" id="768626at2"/>
<dbReference type="RefSeq" id="WP_074604653.1">
    <property type="nucleotide sequence ID" value="NZ_FNGY01000001.1"/>
</dbReference>
<proteinExistence type="predicted"/>
<dbReference type="Proteomes" id="UP000183200">
    <property type="component" value="Unassembled WGS sequence"/>
</dbReference>
<dbReference type="EMBL" id="FNGY01000001">
    <property type="protein sequence ID" value="SDL51832.1"/>
    <property type="molecule type" value="Genomic_DNA"/>
</dbReference>
<protein>
    <submittedName>
        <fullName evidence="2">Uncharacterized protein</fullName>
    </submittedName>
</protein>
<accession>A0A1G9KQ40</accession>
<evidence type="ECO:0000313" key="3">
    <source>
        <dbReference type="Proteomes" id="UP000183200"/>
    </source>
</evidence>
<gene>
    <name evidence="2" type="ORF">SAMN05421820_101646</name>
</gene>
<reference evidence="3" key="1">
    <citation type="submission" date="2016-10" db="EMBL/GenBank/DDBJ databases">
        <authorList>
            <person name="Varghese N."/>
            <person name="Submissions S."/>
        </authorList>
    </citation>
    <scope>NUCLEOTIDE SEQUENCE [LARGE SCALE GENOMIC DNA]</scope>
    <source>
        <strain evidence="3">DSM 19110</strain>
    </source>
</reference>
<sequence length="131" mass="15168">MTTSIEENELNTELQELYLIGKQWLTDLDFFEPEMGFLIKLHKSLVQSPDKADFKERLDKLRDSYEHLKNDISKFINVLGVLVVASEKKIAFSFLADHISLKLKIEKLLNAFQAERKAIFNLSIVDSSFCK</sequence>
<keyword evidence="3" id="KW-1185">Reference proteome</keyword>
<evidence type="ECO:0000256" key="1">
    <source>
        <dbReference type="SAM" id="Coils"/>
    </source>
</evidence>
<evidence type="ECO:0000313" key="2">
    <source>
        <dbReference type="EMBL" id="SDL51832.1"/>
    </source>
</evidence>